<name>A0A8C4RQN7_ERPCA</name>
<feature type="transmembrane region" description="Helical" evidence="1">
    <location>
        <begin position="79"/>
        <end position="96"/>
    </location>
</feature>
<organism evidence="2 3">
    <name type="scientific">Erpetoichthys calabaricus</name>
    <name type="common">Rope fish</name>
    <name type="synonym">Calamoichthys calabaricus</name>
    <dbReference type="NCBI Taxonomy" id="27687"/>
    <lineage>
        <taxon>Eukaryota</taxon>
        <taxon>Metazoa</taxon>
        <taxon>Chordata</taxon>
        <taxon>Craniata</taxon>
        <taxon>Vertebrata</taxon>
        <taxon>Euteleostomi</taxon>
        <taxon>Actinopterygii</taxon>
        <taxon>Polypteriformes</taxon>
        <taxon>Polypteridae</taxon>
        <taxon>Erpetoichthys</taxon>
    </lineage>
</organism>
<keyword evidence="1" id="KW-0472">Membrane</keyword>
<proteinExistence type="predicted"/>
<dbReference type="AlphaFoldDB" id="A0A8C4RQN7"/>
<reference evidence="2" key="3">
    <citation type="submission" date="2025-09" db="UniProtKB">
        <authorList>
            <consortium name="Ensembl"/>
        </authorList>
    </citation>
    <scope>IDENTIFICATION</scope>
</reference>
<dbReference type="InterPro" id="IPR036351">
    <property type="entry name" value="Ribosomal_eL32_sf"/>
</dbReference>
<protein>
    <submittedName>
        <fullName evidence="2">Uncharacterized protein</fullName>
    </submittedName>
</protein>
<reference evidence="2" key="2">
    <citation type="submission" date="2025-08" db="UniProtKB">
        <authorList>
            <consortium name="Ensembl"/>
        </authorList>
    </citation>
    <scope>IDENTIFICATION</scope>
</reference>
<evidence type="ECO:0000313" key="3">
    <source>
        <dbReference type="Proteomes" id="UP000694620"/>
    </source>
</evidence>
<keyword evidence="3" id="KW-1185">Reference proteome</keyword>
<accession>A0A8C4RQN7</accession>
<feature type="transmembrane region" description="Helical" evidence="1">
    <location>
        <begin position="30"/>
        <end position="49"/>
    </location>
</feature>
<keyword evidence="1" id="KW-1133">Transmembrane helix</keyword>
<evidence type="ECO:0000313" key="2">
    <source>
        <dbReference type="Ensembl" id="ENSECRP00000005328.1"/>
    </source>
</evidence>
<dbReference type="SUPFAM" id="SSF52042">
    <property type="entry name" value="Ribosomal protein L32e"/>
    <property type="match status" value="1"/>
</dbReference>
<reference evidence="2" key="1">
    <citation type="submission" date="2021-06" db="EMBL/GenBank/DDBJ databases">
        <authorList>
            <consortium name="Wellcome Sanger Institute Data Sharing"/>
        </authorList>
    </citation>
    <scope>NUCLEOTIDE SEQUENCE [LARGE SCALE GENOMIC DNA]</scope>
</reference>
<sequence length="107" mass="12779">MPHTKKFIHHQSARYITQPQGIRRRRIQPVISIITLVMITIKLVLPTGFRKFLVHNIKELEIGYNFQFKKNREWSPLDFLIYSNMGMETMIILCTLKNHQQQIKSNE</sequence>
<evidence type="ECO:0000256" key="1">
    <source>
        <dbReference type="SAM" id="Phobius"/>
    </source>
</evidence>
<dbReference type="Ensembl" id="ENSECRT00000005423.1">
    <property type="protein sequence ID" value="ENSECRP00000005328.1"/>
    <property type="gene ID" value="ENSECRG00000003584.1"/>
</dbReference>
<dbReference type="Proteomes" id="UP000694620">
    <property type="component" value="Chromosome 5"/>
</dbReference>
<keyword evidence="1" id="KW-0812">Transmembrane</keyword>